<comment type="catalytic activity">
    <reaction evidence="6">
        <text>L-valine + 2-oxoglutarate = 3-methyl-2-oxobutanoate + L-glutamate</text>
        <dbReference type="Rhea" id="RHEA:24813"/>
        <dbReference type="ChEBI" id="CHEBI:11851"/>
        <dbReference type="ChEBI" id="CHEBI:16810"/>
        <dbReference type="ChEBI" id="CHEBI:29985"/>
        <dbReference type="ChEBI" id="CHEBI:57762"/>
        <dbReference type="EC" id="2.6.1.42"/>
    </reaction>
</comment>
<evidence type="ECO:0000256" key="7">
    <source>
        <dbReference type="ARBA" id="ARBA00048798"/>
    </source>
</evidence>
<dbReference type="EMBL" id="CP046566">
    <property type="protein sequence ID" value="QGW29280.1"/>
    <property type="molecule type" value="Genomic_DNA"/>
</dbReference>
<evidence type="ECO:0000256" key="3">
    <source>
        <dbReference type="ARBA" id="ARBA00005072"/>
    </source>
</evidence>
<evidence type="ECO:0000256" key="1">
    <source>
        <dbReference type="ARBA" id="ARBA00004824"/>
    </source>
</evidence>
<evidence type="ECO:0000256" key="5">
    <source>
        <dbReference type="ARBA" id="ARBA00013053"/>
    </source>
</evidence>
<dbReference type="PANTHER" id="PTHR42743">
    <property type="entry name" value="AMINO-ACID AMINOTRANSFERASE"/>
    <property type="match status" value="1"/>
</dbReference>
<keyword evidence="10" id="KW-1185">Reference proteome</keyword>
<evidence type="ECO:0000313" key="9">
    <source>
        <dbReference type="EMBL" id="QGW29280.1"/>
    </source>
</evidence>
<dbReference type="EC" id="2.6.1.42" evidence="5"/>
<dbReference type="InterPro" id="IPR036038">
    <property type="entry name" value="Aminotransferase-like"/>
</dbReference>
<reference evidence="9 10" key="1">
    <citation type="submission" date="2019-11" db="EMBL/GenBank/DDBJ databases">
        <authorList>
            <person name="Im W.T."/>
        </authorList>
    </citation>
    <scope>NUCLEOTIDE SEQUENCE [LARGE SCALE GENOMIC DNA]</scope>
    <source>
        <strain evidence="9 10">SB-02</strain>
    </source>
</reference>
<name>A0A6I6GFY1_9BACT</name>
<organism evidence="9 10">
    <name type="scientific">Phnomibacter ginsenosidimutans</name>
    <dbReference type="NCBI Taxonomy" id="2676868"/>
    <lineage>
        <taxon>Bacteria</taxon>
        <taxon>Pseudomonadati</taxon>
        <taxon>Bacteroidota</taxon>
        <taxon>Chitinophagia</taxon>
        <taxon>Chitinophagales</taxon>
        <taxon>Chitinophagaceae</taxon>
        <taxon>Phnomibacter</taxon>
    </lineage>
</organism>
<dbReference type="Proteomes" id="UP000426027">
    <property type="component" value="Chromosome"/>
</dbReference>
<dbReference type="AlphaFoldDB" id="A0A6I6GFY1"/>
<dbReference type="Gene3D" id="3.20.10.10">
    <property type="entry name" value="D-amino Acid Aminotransferase, subunit A, domain 2"/>
    <property type="match status" value="1"/>
</dbReference>
<comment type="similarity">
    <text evidence="4">Belongs to the class-IV pyridoxal-phosphate-dependent aminotransferase family.</text>
</comment>
<proteinExistence type="inferred from homology"/>
<evidence type="ECO:0000256" key="2">
    <source>
        <dbReference type="ARBA" id="ARBA00004931"/>
    </source>
</evidence>
<dbReference type="InterPro" id="IPR050571">
    <property type="entry name" value="Class-IV_PLP-Dep_Aminotrnsfr"/>
</dbReference>
<dbReference type="InterPro" id="IPR043132">
    <property type="entry name" value="BCAT-like_C"/>
</dbReference>
<evidence type="ECO:0000313" key="10">
    <source>
        <dbReference type="Proteomes" id="UP000426027"/>
    </source>
</evidence>
<dbReference type="GO" id="GO:0004084">
    <property type="term" value="F:branched-chain-amino-acid transaminase activity"/>
    <property type="evidence" value="ECO:0007669"/>
    <property type="project" value="UniProtKB-EC"/>
</dbReference>
<dbReference type="PANTHER" id="PTHR42743:SF11">
    <property type="entry name" value="AMINODEOXYCHORISMATE LYASE"/>
    <property type="match status" value="1"/>
</dbReference>
<dbReference type="GO" id="GO:0046394">
    <property type="term" value="P:carboxylic acid biosynthetic process"/>
    <property type="evidence" value="ECO:0007669"/>
    <property type="project" value="UniProtKB-ARBA"/>
</dbReference>
<accession>A0A6I6GFY1</accession>
<comment type="pathway">
    <text evidence="1">Amino-acid biosynthesis; L-isoleucine biosynthesis; L-isoleucine from 2-oxobutanoate: step 4/4.</text>
</comment>
<dbReference type="Pfam" id="PF01063">
    <property type="entry name" value="Aminotran_4"/>
    <property type="match status" value="1"/>
</dbReference>
<sequence>MLVYLNGHFINEQKATVSVNNRSFRYGDGCFETIKLMHGQVLQPHYHTGRLFASLAQLHFDCPSYFTPTYIIQRIEELAAKNQHQTLARIRVTVFRGDGGLYDPSNMRPNLLIQSWPLNEENNQLNSNGLVLDIYRDGHKACDTLANIKSNNYLLYAMAAIAAKAQHCNDMLVLNQHGRVADSSIANLWLVEGDTLVTPALTEGPVSGTVRRYLLENAANKGFSAIESAVTEERLLAADEVFLTNAIYGLKWVQRIGNQAYGSKWAAKIHAQLLQPLWQ</sequence>
<gene>
    <name evidence="9" type="ORF">GLV81_15205</name>
</gene>
<dbReference type="KEGG" id="fls:GLV81_15205"/>
<evidence type="ECO:0000256" key="6">
    <source>
        <dbReference type="ARBA" id="ARBA00048212"/>
    </source>
</evidence>
<dbReference type="CDD" id="cd00449">
    <property type="entry name" value="PLPDE_IV"/>
    <property type="match status" value="1"/>
</dbReference>
<comment type="catalytic activity">
    <reaction evidence="8">
        <text>L-leucine + 2-oxoglutarate = 4-methyl-2-oxopentanoate + L-glutamate</text>
        <dbReference type="Rhea" id="RHEA:18321"/>
        <dbReference type="ChEBI" id="CHEBI:16810"/>
        <dbReference type="ChEBI" id="CHEBI:17865"/>
        <dbReference type="ChEBI" id="CHEBI:29985"/>
        <dbReference type="ChEBI" id="CHEBI:57427"/>
        <dbReference type="EC" id="2.6.1.42"/>
    </reaction>
</comment>
<dbReference type="RefSeq" id="WP_157479632.1">
    <property type="nucleotide sequence ID" value="NZ_CP046566.1"/>
</dbReference>
<dbReference type="InterPro" id="IPR043131">
    <property type="entry name" value="BCAT-like_N"/>
</dbReference>
<protein>
    <recommendedName>
        <fullName evidence="5">branched-chain-amino-acid transaminase</fullName>
        <ecNumber evidence="5">2.6.1.42</ecNumber>
    </recommendedName>
</protein>
<dbReference type="SUPFAM" id="SSF56752">
    <property type="entry name" value="D-aminoacid aminotransferase-like PLP-dependent enzymes"/>
    <property type="match status" value="1"/>
</dbReference>
<comment type="pathway">
    <text evidence="2">Amino-acid biosynthesis; L-valine biosynthesis; L-valine from pyruvate: step 4/4.</text>
</comment>
<dbReference type="Gene3D" id="3.30.470.10">
    <property type="match status" value="1"/>
</dbReference>
<comment type="pathway">
    <text evidence="3">Amino-acid biosynthesis; L-leucine biosynthesis; L-leucine from 3-methyl-2-oxobutanoate: step 4/4.</text>
</comment>
<comment type="catalytic activity">
    <reaction evidence="7">
        <text>L-isoleucine + 2-oxoglutarate = (S)-3-methyl-2-oxopentanoate + L-glutamate</text>
        <dbReference type="Rhea" id="RHEA:24801"/>
        <dbReference type="ChEBI" id="CHEBI:16810"/>
        <dbReference type="ChEBI" id="CHEBI:29985"/>
        <dbReference type="ChEBI" id="CHEBI:35146"/>
        <dbReference type="ChEBI" id="CHEBI:58045"/>
        <dbReference type="EC" id="2.6.1.42"/>
    </reaction>
</comment>
<evidence type="ECO:0000256" key="8">
    <source>
        <dbReference type="ARBA" id="ARBA00049229"/>
    </source>
</evidence>
<dbReference type="InterPro" id="IPR001544">
    <property type="entry name" value="Aminotrans_IV"/>
</dbReference>
<evidence type="ECO:0000256" key="4">
    <source>
        <dbReference type="ARBA" id="ARBA00009320"/>
    </source>
</evidence>